<name>H6WBC2_VAULI</name>
<protein>
    <submittedName>
        <fullName evidence="2">Uncharacterized protein</fullName>
    </submittedName>
</protein>
<feature type="transmembrane region" description="Helical" evidence="1">
    <location>
        <begin position="80"/>
        <end position="103"/>
    </location>
</feature>
<feature type="transmembrane region" description="Helical" evidence="1">
    <location>
        <begin position="6"/>
        <end position="26"/>
    </location>
</feature>
<dbReference type="AlphaFoldDB" id="H6WBC2"/>
<reference evidence="2" key="1">
    <citation type="journal article" date="2012" name="Mol. Biol. Evol.">
        <title>Transcriptomic Evidence for the Expression of Horizontally Transferred Algal Nuclear Genes in the Photosynthetic Sea Slug, Elysia chlorotica.</title>
        <authorList>
            <person name="Pierce S.K."/>
            <person name="Fang X."/>
            <person name="Schwartz J.A."/>
            <person name="Jiang X."/>
            <person name="Zhao W."/>
            <person name="Curtis N.E."/>
            <person name="Kocot K.M."/>
            <person name="Yang B."/>
            <person name="Wang J."/>
        </authorList>
    </citation>
    <scope>NUCLEOTIDE SEQUENCE</scope>
</reference>
<sequence length="145" mass="16751">MPAKLFVLLKLLIVLICIPDGILRITPKFSPKMHQKHWNRFSRGIFPIWKRHFFDKVGLISVEPNNLNQGIGRTQIISSFLIFSGMERHAVICLGTIMFFIGYSEAFLGTYPFVQILVVLMCAAIYINISKKLVEQKKKINRKKE</sequence>
<evidence type="ECO:0000313" key="2">
    <source>
        <dbReference type="EMBL" id="AFA52610.1"/>
    </source>
</evidence>
<feature type="transmembrane region" description="Helical" evidence="1">
    <location>
        <begin position="109"/>
        <end position="129"/>
    </location>
</feature>
<evidence type="ECO:0000256" key="1">
    <source>
        <dbReference type="SAM" id="Phobius"/>
    </source>
</evidence>
<keyword evidence="1" id="KW-1133">Transmembrane helix</keyword>
<accession>H6WBC2</accession>
<dbReference type="EMBL" id="JQ062441">
    <property type="protein sequence ID" value="AFA52610.1"/>
    <property type="molecule type" value="Genomic_DNA"/>
</dbReference>
<keyword evidence="1" id="KW-0472">Membrane</keyword>
<organism evidence="2">
    <name type="scientific">Vaucheria litorea</name>
    <name type="common">Yellow-green alga</name>
    <dbReference type="NCBI Taxonomy" id="109269"/>
    <lineage>
        <taxon>Eukaryota</taxon>
        <taxon>Sar</taxon>
        <taxon>Stramenopiles</taxon>
        <taxon>Ochrophyta</taxon>
        <taxon>PX clade</taxon>
        <taxon>Xanthophyceae</taxon>
        <taxon>Vaucheriales</taxon>
        <taxon>Vaucheriaceae</taxon>
        <taxon>Vaucheria</taxon>
    </lineage>
</organism>
<proteinExistence type="predicted"/>
<keyword evidence="1" id="KW-0812">Transmembrane</keyword>